<organism evidence="1 2">
    <name type="scientific">Cereibacter sphaeroides</name>
    <name type="common">Rhodobacter sphaeroides</name>
    <dbReference type="NCBI Taxonomy" id="1063"/>
    <lineage>
        <taxon>Bacteria</taxon>
        <taxon>Pseudomonadati</taxon>
        <taxon>Pseudomonadota</taxon>
        <taxon>Alphaproteobacteria</taxon>
        <taxon>Rhodobacterales</taxon>
        <taxon>Paracoccaceae</taxon>
        <taxon>Cereibacter</taxon>
    </lineage>
</organism>
<proteinExistence type="predicted"/>
<dbReference type="InterPro" id="IPR042258">
    <property type="entry name" value="DGOK_N"/>
</dbReference>
<evidence type="ECO:0000313" key="2">
    <source>
        <dbReference type="Proteomes" id="UP000266305"/>
    </source>
</evidence>
<dbReference type="AlphaFoldDB" id="A0AAX1UF21"/>
<protein>
    <submittedName>
        <fullName evidence="1">2-dehydro-3-deoxygalactonokinase</fullName>
    </submittedName>
</protein>
<gene>
    <name evidence="1" type="ORF">D1114_21735</name>
</gene>
<sequence>MVRRVDGERRDDPPRAILVDWGTSRMRAWIWRGGRDLSPMHSDDRGMKTLTQADYPAVLAQATASLGAPGGTPVLICGMAGARGGWLEAGYLAAPTDLGDLHRHARRVGLPDRDVRILPGVFCSGTAPDVMRGEETQLAGLLDDPAPGLTCLPGTHSKWARRDGSVLSGFTTFMTGELFEVIGRHSILARTLGEGWDDAAFLEAAEEALSAPELVWRAFFGLRASALLEEGRPVSARARLSGLLIGAECAAARRLYGAGPVTLVASGAMKRAYGRALAAAGFAVTLRDGEEITCRGLIRAAEQIWRD</sequence>
<dbReference type="Proteomes" id="UP000266305">
    <property type="component" value="Unassembled WGS sequence"/>
</dbReference>
<comment type="caution">
    <text evidence="1">The sequence shown here is derived from an EMBL/GenBank/DDBJ whole genome shotgun (WGS) entry which is preliminary data.</text>
</comment>
<reference evidence="1 2" key="1">
    <citation type="submission" date="2018-08" db="EMBL/GenBank/DDBJ databases">
        <title>Draft genome sequence of Rhodobacter sphaeroides FY.</title>
        <authorList>
            <person name="Rayyan A."/>
            <person name="Meyer T.E."/>
            <person name="Kyndt J.A."/>
        </authorList>
    </citation>
    <scope>NUCLEOTIDE SEQUENCE [LARGE SCALE GENOMIC DNA]</scope>
    <source>
        <strain evidence="1 2">FY</strain>
    </source>
</reference>
<dbReference type="GO" id="GO:0034194">
    <property type="term" value="P:D-galactonate catabolic process"/>
    <property type="evidence" value="ECO:0007669"/>
    <property type="project" value="InterPro"/>
</dbReference>
<dbReference type="GO" id="GO:0008671">
    <property type="term" value="F:2-dehydro-3-deoxygalactonokinase activity"/>
    <property type="evidence" value="ECO:0007669"/>
    <property type="project" value="InterPro"/>
</dbReference>
<accession>A0AAX1UF21</accession>
<dbReference type="InterPro" id="IPR007729">
    <property type="entry name" value="DGOK"/>
</dbReference>
<dbReference type="InterPro" id="IPR042257">
    <property type="entry name" value="DGOK_C"/>
</dbReference>
<dbReference type="Gene3D" id="3.30.420.310">
    <property type="entry name" value="2-keto-3-deoxy-galactonokinase, C-terminal domain"/>
    <property type="match status" value="1"/>
</dbReference>
<dbReference type="Gene3D" id="3.30.420.300">
    <property type="entry name" value="2-keto-3-deoxy-galactonokinase, substrate binding domain"/>
    <property type="match status" value="1"/>
</dbReference>
<dbReference type="EMBL" id="QWGP01000043">
    <property type="protein sequence ID" value="RHZ90894.1"/>
    <property type="molecule type" value="Genomic_DNA"/>
</dbReference>
<dbReference type="Pfam" id="PF05035">
    <property type="entry name" value="DGOK"/>
    <property type="match status" value="1"/>
</dbReference>
<evidence type="ECO:0000313" key="1">
    <source>
        <dbReference type="EMBL" id="RHZ90894.1"/>
    </source>
</evidence>
<name>A0AAX1UF21_CERSP</name>